<dbReference type="GO" id="GO:0046983">
    <property type="term" value="F:protein dimerization activity"/>
    <property type="evidence" value="ECO:0007669"/>
    <property type="project" value="InterPro"/>
</dbReference>
<dbReference type="AlphaFoldDB" id="A0AAV0W5X7"/>
<proteinExistence type="predicted"/>
<name>A0AAV0W5X7_9HEMI</name>
<evidence type="ECO:0000313" key="3">
    <source>
        <dbReference type="Proteomes" id="UP001160148"/>
    </source>
</evidence>
<protein>
    <recommendedName>
        <fullName evidence="1">HAT C-terminal dimerisation domain-containing protein</fullName>
    </recommendedName>
</protein>
<evidence type="ECO:0000259" key="1">
    <source>
        <dbReference type="Pfam" id="PF05699"/>
    </source>
</evidence>
<keyword evidence="3" id="KW-1185">Reference proteome</keyword>
<comment type="caution">
    <text evidence="2">The sequence shown here is derived from an EMBL/GenBank/DDBJ whole genome shotgun (WGS) entry which is preliminary data.</text>
</comment>
<accession>A0AAV0W5X7</accession>
<organism evidence="2 3">
    <name type="scientific">Macrosiphum euphorbiae</name>
    <name type="common">potato aphid</name>
    <dbReference type="NCBI Taxonomy" id="13131"/>
    <lineage>
        <taxon>Eukaryota</taxon>
        <taxon>Metazoa</taxon>
        <taxon>Ecdysozoa</taxon>
        <taxon>Arthropoda</taxon>
        <taxon>Hexapoda</taxon>
        <taxon>Insecta</taxon>
        <taxon>Pterygota</taxon>
        <taxon>Neoptera</taxon>
        <taxon>Paraneoptera</taxon>
        <taxon>Hemiptera</taxon>
        <taxon>Sternorrhyncha</taxon>
        <taxon>Aphidomorpha</taxon>
        <taxon>Aphidoidea</taxon>
        <taxon>Aphididae</taxon>
        <taxon>Macrosiphini</taxon>
        <taxon>Macrosiphum</taxon>
    </lineage>
</organism>
<gene>
    <name evidence="2" type="ORF">MEUPH1_LOCUS7548</name>
</gene>
<dbReference type="Proteomes" id="UP001160148">
    <property type="component" value="Unassembled WGS sequence"/>
</dbReference>
<evidence type="ECO:0000313" key="2">
    <source>
        <dbReference type="EMBL" id="CAI6351172.1"/>
    </source>
</evidence>
<dbReference type="InterPro" id="IPR008906">
    <property type="entry name" value="HATC_C_dom"/>
</dbReference>
<dbReference type="EMBL" id="CARXXK010000001">
    <property type="protein sequence ID" value="CAI6351172.1"/>
    <property type="molecule type" value="Genomic_DNA"/>
</dbReference>
<feature type="domain" description="HAT C-terminal dimerisation" evidence="1">
    <location>
        <begin position="110"/>
        <end position="143"/>
    </location>
</feature>
<reference evidence="2 3" key="1">
    <citation type="submission" date="2023-01" db="EMBL/GenBank/DDBJ databases">
        <authorList>
            <person name="Whitehead M."/>
        </authorList>
    </citation>
    <scope>NUCLEOTIDE SEQUENCE [LARGE SCALE GENOMIC DNA]</scope>
</reference>
<sequence length="144" mass="16963">MKKRPLFLGRRVETFIVIMDKLDICQLKRLEQYNDLDRKFGFLTYFKSMTEKEIVDMAKYLGKIYPDDLDCDIFPEEIIHFTKLVDKQDEEGQIKMPSALKCLQIIHDNKLNSVFPNVEVAYRLYLCLPVANCSAERAFSKLKE</sequence>
<dbReference type="Pfam" id="PF05699">
    <property type="entry name" value="Dimer_Tnp_hAT"/>
    <property type="match status" value="1"/>
</dbReference>